<proteinExistence type="predicted"/>
<dbReference type="EMBL" id="JACSQV010000027">
    <property type="protein sequence ID" value="MBD7920299.1"/>
    <property type="molecule type" value="Genomic_DNA"/>
</dbReference>
<keyword evidence="1" id="KW-0812">Transmembrane</keyword>
<reference evidence="2 3" key="1">
    <citation type="submission" date="2020-08" db="EMBL/GenBank/DDBJ databases">
        <title>A Genomic Blueprint of the Chicken Gut Microbiome.</title>
        <authorList>
            <person name="Gilroy R."/>
            <person name="Ravi A."/>
            <person name="Getino M."/>
            <person name="Pursley I."/>
            <person name="Horton D.L."/>
            <person name="Alikhan N.-F."/>
            <person name="Baker D."/>
            <person name="Gharbi K."/>
            <person name="Hall N."/>
            <person name="Watson M."/>
            <person name="Adriaenssens E.M."/>
            <person name="Foster-Nyarko E."/>
            <person name="Jarju S."/>
            <person name="Secka A."/>
            <person name="Antonio M."/>
            <person name="Oren A."/>
            <person name="Chaudhuri R."/>
            <person name="La Ragione R.M."/>
            <person name="Hildebrand F."/>
            <person name="Pallen M.J."/>
        </authorList>
    </citation>
    <scope>NUCLEOTIDE SEQUENCE [LARGE SCALE GENOMIC DNA]</scope>
    <source>
        <strain evidence="2 3">Sa3CUA2</strain>
    </source>
</reference>
<keyword evidence="1" id="KW-0472">Membrane</keyword>
<dbReference type="RefSeq" id="WP_191784945.1">
    <property type="nucleotide sequence ID" value="NZ_JACSQV010000027.1"/>
</dbReference>
<protein>
    <submittedName>
        <fullName evidence="2">Uncharacterized protein</fullName>
    </submittedName>
</protein>
<accession>A0ABR8QIN5</accession>
<name>A0ABR8QIN5_9CELL</name>
<comment type="caution">
    <text evidence="2">The sequence shown here is derived from an EMBL/GenBank/DDBJ whole genome shotgun (WGS) entry which is preliminary data.</text>
</comment>
<keyword evidence="1" id="KW-1133">Transmembrane helix</keyword>
<dbReference type="Proteomes" id="UP000604241">
    <property type="component" value="Unassembled WGS sequence"/>
</dbReference>
<evidence type="ECO:0000256" key="1">
    <source>
        <dbReference type="SAM" id="Phobius"/>
    </source>
</evidence>
<sequence>MSTRLDLALHDLADAAADTSRFGDPDTSATVLTVHRLAARVRRRRAARAAGTAAVAASVAGAVALVVPQLTRDVTPAGDPDADPGACRSAVSRIPSGPKDELGVELGYQGMSTPRIDTAAAGQDLGTWQGRSADLVVSISQIPEAGVGATRLRLVLTEDGVVVGAAQELMSLTPTTTGEVLRTQLGDPVASTEDQPEVYPLEDTRDRWWQPAVTSTGEVRVAQNTSLGFAACDGSGQLSPGTYQVYATTVDAVGTARGAAGPWDLEIAQDDPTRHHLPDGFPDEVPLIDGRLVTAHRHGAGWAAEVVSPGQDRALVATRLLAEAARDGADTATSQRSTLSPPYDALAQDSTVALPGWSVRAVASQTPAGEPSVVYVLMPQG</sequence>
<evidence type="ECO:0000313" key="2">
    <source>
        <dbReference type="EMBL" id="MBD7920299.1"/>
    </source>
</evidence>
<evidence type="ECO:0000313" key="3">
    <source>
        <dbReference type="Proteomes" id="UP000604241"/>
    </source>
</evidence>
<feature type="transmembrane region" description="Helical" evidence="1">
    <location>
        <begin position="46"/>
        <end position="67"/>
    </location>
</feature>
<gene>
    <name evidence="2" type="ORF">H9657_18665</name>
</gene>
<organism evidence="2 3">
    <name type="scientific">Cellulomonas avistercoris</name>
    <dbReference type="NCBI Taxonomy" id="2762242"/>
    <lineage>
        <taxon>Bacteria</taxon>
        <taxon>Bacillati</taxon>
        <taxon>Actinomycetota</taxon>
        <taxon>Actinomycetes</taxon>
        <taxon>Micrococcales</taxon>
        <taxon>Cellulomonadaceae</taxon>
        <taxon>Cellulomonas</taxon>
    </lineage>
</organism>
<keyword evidence="3" id="KW-1185">Reference proteome</keyword>